<organism evidence="2 3">
    <name type="scientific">Corynebacterium macginleyi</name>
    <dbReference type="NCBI Taxonomy" id="38290"/>
    <lineage>
        <taxon>Bacteria</taxon>
        <taxon>Bacillati</taxon>
        <taxon>Actinomycetota</taxon>
        <taxon>Actinomycetes</taxon>
        <taxon>Mycobacteriales</taxon>
        <taxon>Corynebacteriaceae</taxon>
        <taxon>Corynebacterium</taxon>
    </lineage>
</organism>
<evidence type="ECO:0000256" key="1">
    <source>
        <dbReference type="SAM" id="MobiDB-lite"/>
    </source>
</evidence>
<evidence type="ECO:0000313" key="2">
    <source>
        <dbReference type="EMBL" id="RMB62533.1"/>
    </source>
</evidence>
<protein>
    <submittedName>
        <fullName evidence="2">Uncharacterized protein</fullName>
    </submittedName>
</protein>
<reference evidence="2 3" key="1">
    <citation type="submission" date="2018-10" db="EMBL/GenBank/DDBJ databases">
        <title>Corynebacterium macginleyi genome sequencing and assembly of the type strain and two clinical samples.</title>
        <authorList>
            <person name="Bernier A.-M."/>
            <person name="Bernard K."/>
        </authorList>
    </citation>
    <scope>NUCLEOTIDE SEQUENCE [LARGE SCALE GENOMIC DNA]</scope>
    <source>
        <strain evidence="2 3">NML 120205</strain>
    </source>
</reference>
<evidence type="ECO:0000313" key="3">
    <source>
        <dbReference type="Proteomes" id="UP000270649"/>
    </source>
</evidence>
<comment type="caution">
    <text evidence="2">The sequence shown here is derived from an EMBL/GenBank/DDBJ whole genome shotgun (WGS) entry which is preliminary data.</text>
</comment>
<sequence>MTTGKDPHGCDYFTSLFLLPQLCNSTSQTQHELLNNPIKLLAVQRCHPSPAKSSGFGPTAYTVSRKPNAGSTDQDNRQDDLLTPSKTKVRKPRAGVRM</sequence>
<gene>
    <name evidence="2" type="ORF">D9543_04220</name>
</gene>
<name>A0A3M0GLM1_9CORY</name>
<dbReference type="Proteomes" id="UP000270649">
    <property type="component" value="Unassembled WGS sequence"/>
</dbReference>
<feature type="compositionally biased region" description="Basic residues" evidence="1">
    <location>
        <begin position="87"/>
        <end position="98"/>
    </location>
</feature>
<accession>A0A3M0GLM1</accession>
<feature type="region of interest" description="Disordered" evidence="1">
    <location>
        <begin position="48"/>
        <end position="98"/>
    </location>
</feature>
<dbReference type="AlphaFoldDB" id="A0A3M0GLM1"/>
<proteinExistence type="predicted"/>
<dbReference type="EMBL" id="REGC01000004">
    <property type="protein sequence ID" value="RMB62533.1"/>
    <property type="molecule type" value="Genomic_DNA"/>
</dbReference>